<accession>A0A134B838</accession>
<evidence type="ECO:0000259" key="3">
    <source>
        <dbReference type="Pfam" id="PF19295"/>
    </source>
</evidence>
<feature type="domain" description="SUF system FeS cluster assembly SufBD core" evidence="2">
    <location>
        <begin position="151"/>
        <end position="378"/>
    </location>
</feature>
<comment type="caution">
    <text evidence="4">The sequence shown here is derived from an EMBL/GenBank/DDBJ whole genome shotgun (WGS) entry which is preliminary data.</text>
</comment>
<dbReference type="GO" id="GO:0016226">
    <property type="term" value="P:iron-sulfur cluster assembly"/>
    <property type="evidence" value="ECO:0007669"/>
    <property type="project" value="InterPro"/>
</dbReference>
<feature type="domain" description="SUF system FeS cluster assembly SufBD N-terminal" evidence="3">
    <location>
        <begin position="4"/>
        <end position="67"/>
    </location>
</feature>
<dbReference type="Proteomes" id="UP000070224">
    <property type="component" value="Unassembled WGS sequence"/>
</dbReference>
<evidence type="ECO:0000256" key="1">
    <source>
        <dbReference type="ARBA" id="ARBA00043967"/>
    </source>
</evidence>
<dbReference type="OrthoDB" id="9768262at2"/>
<proteinExistence type="inferred from homology"/>
<dbReference type="STRING" id="322095.HMPREF3185_01179"/>
<dbReference type="InterPro" id="IPR055346">
    <property type="entry name" value="Fe-S_cluster_assembly_SufBD"/>
</dbReference>
<organism evidence="4 5">
    <name type="scientific">Porphyromonas somerae</name>
    <dbReference type="NCBI Taxonomy" id="322095"/>
    <lineage>
        <taxon>Bacteria</taxon>
        <taxon>Pseudomonadati</taxon>
        <taxon>Bacteroidota</taxon>
        <taxon>Bacteroidia</taxon>
        <taxon>Bacteroidales</taxon>
        <taxon>Porphyromonadaceae</taxon>
        <taxon>Porphyromonas</taxon>
    </lineage>
</organism>
<evidence type="ECO:0000313" key="4">
    <source>
        <dbReference type="EMBL" id="KXB76090.1"/>
    </source>
</evidence>
<evidence type="ECO:0000313" key="5">
    <source>
        <dbReference type="Proteomes" id="UP000070224"/>
    </source>
</evidence>
<dbReference type="PANTHER" id="PTHR43575">
    <property type="entry name" value="PROTEIN ABCI7, CHLOROPLASTIC"/>
    <property type="match status" value="1"/>
</dbReference>
<dbReference type="Pfam" id="PF01458">
    <property type="entry name" value="SUFBD_core"/>
    <property type="match status" value="1"/>
</dbReference>
<protein>
    <submittedName>
        <fullName evidence="4">FeS assembly protein SufD</fullName>
    </submittedName>
</protein>
<gene>
    <name evidence="4" type="ORF">HMPREF3185_01179</name>
</gene>
<dbReference type="InterPro" id="IPR011542">
    <property type="entry name" value="SUF_FeS_clus_asmbl_SufD"/>
</dbReference>
<sequence>MEAITKKYLDLYAALSGELQERPQLLNHYREAAYDAFARLGVPRFKSEDYQRTDLPSLFAEDWKLHVLDGAPYWASQAFAPEIFIGAFSDFVRLHPELAQEYYGRIAPIATDGLVALNTLFAAEALVIYVPRGAKIPGHIELSYILPRLAGHISIERALIILEDDAEATLHFRDCPETVERAMALRTLEVHVGRRARFSLIEREESAEANVRISSLYVRQMQDSFVDLSGVTLRNGVTRNNYFITLAEERADLKVSGFVLTAGKAHADNFSYIEHAVPHCTSDELFKYVLRDDSRGVFTGRILVAQDAQKTQAYQNNRNLLLSPAARMQSKPQLEIYADDVKCSHGMTTGQLSADALFYMRQRGISLEEARLMLSNAFAEDVVARIPVEEIADDVRARIEEQLRK</sequence>
<dbReference type="PANTHER" id="PTHR43575:SF1">
    <property type="entry name" value="PROTEIN ABCI7, CHLOROPLASTIC"/>
    <property type="match status" value="1"/>
</dbReference>
<keyword evidence="5" id="KW-1185">Reference proteome</keyword>
<evidence type="ECO:0000259" key="2">
    <source>
        <dbReference type="Pfam" id="PF01458"/>
    </source>
</evidence>
<feature type="domain" description="SUF system FeS cluster assembly SufBD N-terminal" evidence="3">
    <location>
        <begin position="80"/>
        <end position="140"/>
    </location>
</feature>
<dbReference type="Pfam" id="PF19295">
    <property type="entry name" value="SufBD_N"/>
    <property type="match status" value="2"/>
</dbReference>
<dbReference type="InterPro" id="IPR000825">
    <property type="entry name" value="SUF_FeS_clus_asmbl_SufBD_core"/>
</dbReference>
<dbReference type="InterPro" id="IPR037284">
    <property type="entry name" value="SUF_FeS_clus_asmbl_SufBD_sf"/>
</dbReference>
<name>A0A134B838_9PORP</name>
<dbReference type="AlphaFoldDB" id="A0A134B838"/>
<comment type="similarity">
    <text evidence="1">Belongs to the iron-sulfur cluster assembly SufBD family.</text>
</comment>
<reference evidence="5" key="1">
    <citation type="submission" date="2016-01" db="EMBL/GenBank/DDBJ databases">
        <authorList>
            <person name="Mitreva M."/>
            <person name="Pepin K.H."/>
            <person name="Mihindukulasuriya K.A."/>
            <person name="Fulton R."/>
            <person name="Fronick C."/>
            <person name="O'Laughlin M."/>
            <person name="Miner T."/>
            <person name="Herter B."/>
            <person name="Rosa B.A."/>
            <person name="Cordes M."/>
            <person name="Tomlinson C."/>
            <person name="Wollam A."/>
            <person name="Palsikar V.B."/>
            <person name="Mardis E.R."/>
            <person name="Wilson R.K."/>
        </authorList>
    </citation>
    <scope>NUCLEOTIDE SEQUENCE [LARGE SCALE GENOMIC DNA]</scope>
    <source>
        <strain evidence="5">KA00683</strain>
    </source>
</reference>
<dbReference type="InterPro" id="IPR045595">
    <property type="entry name" value="SufBD_N"/>
</dbReference>
<dbReference type="EMBL" id="LSDK01000079">
    <property type="protein sequence ID" value="KXB76090.1"/>
    <property type="molecule type" value="Genomic_DNA"/>
</dbReference>
<dbReference type="RefSeq" id="WP_060935469.1">
    <property type="nucleotide sequence ID" value="NZ_KQ960446.1"/>
</dbReference>
<dbReference type="NCBIfam" id="TIGR01981">
    <property type="entry name" value="sufD"/>
    <property type="match status" value="1"/>
</dbReference>
<dbReference type="SUPFAM" id="SSF101960">
    <property type="entry name" value="Stabilizer of iron transporter SufD"/>
    <property type="match status" value="1"/>
</dbReference>
<dbReference type="PATRIC" id="fig|322095.3.peg.1164"/>